<dbReference type="PANTHER" id="PTHR24173">
    <property type="entry name" value="ANKYRIN REPEAT CONTAINING"/>
    <property type="match status" value="1"/>
</dbReference>
<evidence type="ECO:0000256" key="3">
    <source>
        <dbReference type="SAM" id="MobiDB-lite"/>
    </source>
</evidence>
<evidence type="ECO:0000313" key="5">
    <source>
        <dbReference type="Proteomes" id="UP000507470"/>
    </source>
</evidence>
<reference evidence="4 5" key="1">
    <citation type="submission" date="2020-06" db="EMBL/GenBank/DDBJ databases">
        <authorList>
            <person name="Li R."/>
            <person name="Bekaert M."/>
        </authorList>
    </citation>
    <scope>NUCLEOTIDE SEQUENCE [LARGE SCALE GENOMIC DNA]</scope>
    <source>
        <strain evidence="5">wild</strain>
    </source>
</reference>
<dbReference type="InterPro" id="IPR036770">
    <property type="entry name" value="Ankyrin_rpt-contain_sf"/>
</dbReference>
<dbReference type="PANTHER" id="PTHR24173:SF83">
    <property type="entry name" value="SOCS BOX DOMAIN-CONTAINING PROTEIN"/>
    <property type="match status" value="1"/>
</dbReference>
<keyword evidence="5" id="KW-1185">Reference proteome</keyword>
<feature type="compositionally biased region" description="Basic and acidic residues" evidence="3">
    <location>
        <begin position="631"/>
        <end position="656"/>
    </location>
</feature>
<dbReference type="SUPFAM" id="SSF48403">
    <property type="entry name" value="Ankyrin repeat"/>
    <property type="match status" value="1"/>
</dbReference>
<dbReference type="Gene3D" id="1.25.40.20">
    <property type="entry name" value="Ankyrin repeat-containing domain"/>
    <property type="match status" value="2"/>
</dbReference>
<keyword evidence="1" id="KW-0677">Repeat</keyword>
<feature type="compositionally biased region" description="Acidic residues" evidence="3">
    <location>
        <begin position="689"/>
        <end position="731"/>
    </location>
</feature>
<feature type="compositionally biased region" description="Acidic residues" evidence="3">
    <location>
        <begin position="222"/>
        <end position="237"/>
    </location>
</feature>
<evidence type="ECO:0000256" key="2">
    <source>
        <dbReference type="ARBA" id="ARBA00023043"/>
    </source>
</evidence>
<dbReference type="Pfam" id="PF12796">
    <property type="entry name" value="Ank_2"/>
    <property type="match status" value="1"/>
</dbReference>
<protein>
    <submittedName>
        <fullName evidence="4">Uncharacterized protein</fullName>
    </submittedName>
</protein>
<feature type="region of interest" description="Disordered" evidence="3">
    <location>
        <begin position="266"/>
        <end position="299"/>
    </location>
</feature>
<dbReference type="EMBL" id="CACVKT020010108">
    <property type="protein sequence ID" value="CAC5424907.1"/>
    <property type="molecule type" value="Genomic_DNA"/>
</dbReference>
<dbReference type="InterPro" id="IPR002110">
    <property type="entry name" value="Ankyrin_rpt"/>
</dbReference>
<accession>A0A6J8EWG6</accession>
<feature type="compositionally biased region" description="Basic and acidic residues" evidence="3">
    <location>
        <begin position="48"/>
        <end position="59"/>
    </location>
</feature>
<sequence>MDCGDNSGQNEREENLMEKQFQTEKFNRKCSSSLSELTKYVRTDNCGESREIDKDKPSDTDSEEETFDYGDGVDSVTFEAIKCIILDSILATRKMKIKSYDAETYLAALLGICTKEQRKELMKVKDDYHHDHVPLSLACKMGNLEVVKFLVEYCEADVEGHGSNGRPLLWAVANQNEDIVRYLLERNADAGKNIGPNFNLLMFSMKIFTQPPFQTFGYGVDGYDDDDSSEEEEEDENQVDKHENKHYRDGLEIKHDENLNEVKWEGNLNDKQHKGNFDNEKHKEDQDDEKPEEKNKDCEQIPVPFLPKLKIVKMLIDKGAVEKCSDVQLFDIFTTMTTLENRDVINLGSPEDLYKAVLPLLLRKVPNLANIRNVQGMSLLGYEMLHKDVLTKCPVSNYMKKYFKKGNGTDINSANVLINYRIPKSENQPETIETNVDTILKYCTIDSSTNEVIWSQDTTMEYQYIHPVVYLASAGKRLISACLNKSQIPFQAKFDALEASGAYFAAREYFRDAINCWEVADQMKQEQCNQTRNDGKNPAISHWEEDVISKNMNRVAENLLNPMEGMPYVHMDLVYADMSETALAVAIQVTASHEKWVKCGSVPKLSVSTPKISFKFHLDNLCRQKETAKLEAETAKSDGKIEDKEEVKTADKESVKESAAGGKQFELQNKKSVTNNRESDTKEDKSDTNVEDEVTDEDEEEEDEDDEEWETDEENEDDHEDDEVSTTSEEERDTRIALLLKAALVHERLMGYGSFETLRSIQAFANEYQSEDHIQEWVTLLVYCFPYFIKHISQEECFMMRDILKTDTLKKFIKDLTNLFLTILVDEEYDMLSFDLLMAVFKCFFLNCLATPKKQRYFKDMAPLLLAIKVLNRYEKSEEEKCRFLDFLKRVITDDLRNCHGQSLLHYASPVIIENSRDEKSGEELEDVVIGSPELVEILLSLVSDPNSVDDFGMTPLHMCFRVISYEANELKRLNSRLNDRYAIVNSLLKAGAHSDCLDARDKTPIFYSELSSFRMCPVGNRSLQCLASAVILDNCIPYDRRLPSDLFPFLDLHRKKGKSKSKKFLQELKRPTPSRNYWVI</sequence>
<keyword evidence="2" id="KW-0040">ANK repeat</keyword>
<feature type="region of interest" description="Disordered" evidence="3">
    <location>
        <begin position="219"/>
        <end position="252"/>
    </location>
</feature>
<feature type="compositionally biased region" description="Polar residues" evidence="3">
    <location>
        <begin position="666"/>
        <end position="676"/>
    </location>
</feature>
<dbReference type="AlphaFoldDB" id="A0A6J8EWG6"/>
<dbReference type="Proteomes" id="UP000507470">
    <property type="component" value="Unassembled WGS sequence"/>
</dbReference>
<proteinExistence type="predicted"/>
<feature type="compositionally biased region" description="Basic and acidic residues" evidence="3">
    <location>
        <begin position="238"/>
        <end position="252"/>
    </location>
</feature>
<organism evidence="4 5">
    <name type="scientific">Mytilus coruscus</name>
    <name type="common">Sea mussel</name>
    <dbReference type="NCBI Taxonomy" id="42192"/>
    <lineage>
        <taxon>Eukaryota</taxon>
        <taxon>Metazoa</taxon>
        <taxon>Spiralia</taxon>
        <taxon>Lophotrochozoa</taxon>
        <taxon>Mollusca</taxon>
        <taxon>Bivalvia</taxon>
        <taxon>Autobranchia</taxon>
        <taxon>Pteriomorphia</taxon>
        <taxon>Mytilida</taxon>
        <taxon>Mytiloidea</taxon>
        <taxon>Mytilidae</taxon>
        <taxon>Mytilinae</taxon>
        <taxon>Mytilus</taxon>
    </lineage>
</organism>
<dbReference type="OrthoDB" id="6049841at2759"/>
<feature type="compositionally biased region" description="Basic and acidic residues" evidence="3">
    <location>
        <begin position="677"/>
        <end position="688"/>
    </location>
</feature>
<name>A0A6J8EWG6_MYTCO</name>
<feature type="region of interest" description="Disordered" evidence="3">
    <location>
        <begin position="631"/>
        <end position="732"/>
    </location>
</feature>
<evidence type="ECO:0000313" key="4">
    <source>
        <dbReference type="EMBL" id="CAC5424907.1"/>
    </source>
</evidence>
<dbReference type="SMART" id="SM00248">
    <property type="entry name" value="ANK"/>
    <property type="match status" value="4"/>
</dbReference>
<gene>
    <name evidence="4" type="ORF">MCOR_56774</name>
</gene>
<evidence type="ECO:0000256" key="1">
    <source>
        <dbReference type="ARBA" id="ARBA00022737"/>
    </source>
</evidence>
<feature type="region of interest" description="Disordered" evidence="3">
    <location>
        <begin position="48"/>
        <end position="67"/>
    </location>
</feature>